<comment type="caution">
    <text evidence="6">The sequence shown here is derived from an EMBL/GenBank/DDBJ whole genome shotgun (WGS) entry which is preliminary data.</text>
</comment>
<dbReference type="CDD" id="cd02910">
    <property type="entry name" value="cupin_Yhhw_N"/>
    <property type="match status" value="1"/>
</dbReference>
<feature type="binding site" evidence="2">
    <location>
        <position position="58"/>
    </location>
    <ligand>
        <name>Fe cation</name>
        <dbReference type="ChEBI" id="CHEBI:24875"/>
    </ligand>
</feature>
<feature type="binding site" evidence="2">
    <location>
        <position position="104"/>
    </location>
    <ligand>
        <name>Fe cation</name>
        <dbReference type="ChEBI" id="CHEBI:24875"/>
    </ligand>
</feature>
<comment type="similarity">
    <text evidence="1 3">Belongs to the pirin family.</text>
</comment>
<dbReference type="Gene3D" id="2.60.120.10">
    <property type="entry name" value="Jelly Rolls"/>
    <property type="match status" value="2"/>
</dbReference>
<dbReference type="Proteomes" id="UP000324376">
    <property type="component" value="Unassembled WGS sequence"/>
</dbReference>
<evidence type="ECO:0000313" key="6">
    <source>
        <dbReference type="EMBL" id="TYP70412.1"/>
    </source>
</evidence>
<dbReference type="PANTHER" id="PTHR43212">
    <property type="entry name" value="QUERCETIN 2,3-DIOXYGENASE"/>
    <property type="match status" value="1"/>
</dbReference>
<dbReference type="InterPro" id="IPR003829">
    <property type="entry name" value="Pirin_N_dom"/>
</dbReference>
<reference evidence="6 7" key="1">
    <citation type="submission" date="2019-07" db="EMBL/GenBank/DDBJ databases">
        <title>Genomic Encyclopedia of Archaeal and Bacterial Type Strains, Phase II (KMG-II): from individual species to whole genera.</title>
        <authorList>
            <person name="Goeker M."/>
        </authorList>
    </citation>
    <scope>NUCLEOTIDE SEQUENCE [LARGE SCALE GENOMIC DNA]</scope>
    <source>
        <strain evidence="6 7">DSM 17527</strain>
    </source>
</reference>
<dbReference type="GO" id="GO:0046872">
    <property type="term" value="F:metal ion binding"/>
    <property type="evidence" value="ECO:0007669"/>
    <property type="project" value="UniProtKB-KW"/>
</dbReference>
<dbReference type="EMBL" id="VNHU01000012">
    <property type="protein sequence ID" value="TYP70412.1"/>
    <property type="molecule type" value="Genomic_DNA"/>
</dbReference>
<dbReference type="Pfam" id="PF17954">
    <property type="entry name" value="Pirin_C_2"/>
    <property type="match status" value="1"/>
</dbReference>
<dbReference type="InterPro" id="IPR012093">
    <property type="entry name" value="Pirin"/>
</dbReference>
<dbReference type="InterPro" id="IPR041602">
    <property type="entry name" value="Quercetinase_C"/>
</dbReference>
<proteinExistence type="inferred from homology"/>
<dbReference type="PIRSF" id="PIRSF006232">
    <property type="entry name" value="Pirin"/>
    <property type="match status" value="1"/>
</dbReference>
<feature type="binding site" evidence="2">
    <location>
        <position position="60"/>
    </location>
    <ligand>
        <name>Fe cation</name>
        <dbReference type="ChEBI" id="CHEBI:24875"/>
    </ligand>
</feature>
<sequence length="237" mass="27122">MDTVVHKADARGTANHSWLQSFHSFSFANFHDPSRMNFGALRVLNDDTVAAGMGFGKHRHEDMEIISIPLSGDLEHKDSMNNTTVIKEGDIQVMSAGSGVYHSEYNKSKNSKVQFLQIWILPKERGVTPRYDQFTLPEEALKNNWYQIVSPNKEDQGVWIHQDAWFSIAEFDPGLEKDYRLHDSKNGVYLFILEGDIMCNDRALHHRDAIGLWNTDQVTIETIKQSKILLIEVPMSF</sequence>
<keyword evidence="2" id="KW-0479">Metal-binding</keyword>
<keyword evidence="7" id="KW-1185">Reference proteome</keyword>
<organism evidence="6 7">
    <name type="scientific">Aquimarina intermedia</name>
    <dbReference type="NCBI Taxonomy" id="350814"/>
    <lineage>
        <taxon>Bacteria</taxon>
        <taxon>Pseudomonadati</taxon>
        <taxon>Bacteroidota</taxon>
        <taxon>Flavobacteriia</taxon>
        <taxon>Flavobacteriales</taxon>
        <taxon>Flavobacteriaceae</taxon>
        <taxon>Aquimarina</taxon>
    </lineage>
</organism>
<evidence type="ECO:0000256" key="3">
    <source>
        <dbReference type="RuleBase" id="RU003457"/>
    </source>
</evidence>
<evidence type="ECO:0000259" key="4">
    <source>
        <dbReference type="Pfam" id="PF02678"/>
    </source>
</evidence>
<dbReference type="OrthoDB" id="321327at2"/>
<protein>
    <recommendedName>
        <fullName evidence="8">Pirin N-terminal domain-containing protein</fullName>
    </recommendedName>
</protein>
<dbReference type="AlphaFoldDB" id="A0A5S5BW44"/>
<evidence type="ECO:0000256" key="1">
    <source>
        <dbReference type="ARBA" id="ARBA00008416"/>
    </source>
</evidence>
<keyword evidence="2" id="KW-0408">Iron</keyword>
<feature type="domain" description="Pirin N-terminal" evidence="4">
    <location>
        <begin position="9"/>
        <end position="120"/>
    </location>
</feature>
<evidence type="ECO:0000256" key="2">
    <source>
        <dbReference type="PIRSR" id="PIRSR006232-1"/>
    </source>
</evidence>
<dbReference type="RefSeq" id="WP_148783639.1">
    <property type="nucleotide sequence ID" value="NZ_VNHU01000012.1"/>
</dbReference>
<dbReference type="PANTHER" id="PTHR43212:SF3">
    <property type="entry name" value="QUERCETIN 2,3-DIOXYGENASE"/>
    <property type="match status" value="1"/>
</dbReference>
<feature type="domain" description="Quercetin 2,3-dioxygenase C-terminal cupin" evidence="5">
    <location>
        <begin position="147"/>
        <end position="233"/>
    </location>
</feature>
<dbReference type="Pfam" id="PF02678">
    <property type="entry name" value="Pirin"/>
    <property type="match status" value="1"/>
</dbReference>
<dbReference type="InterPro" id="IPR011051">
    <property type="entry name" value="RmlC_Cupin_sf"/>
</dbReference>
<feature type="binding site" evidence="2">
    <location>
        <position position="102"/>
    </location>
    <ligand>
        <name>Fe cation</name>
        <dbReference type="ChEBI" id="CHEBI:24875"/>
    </ligand>
</feature>
<dbReference type="InterPro" id="IPR014710">
    <property type="entry name" value="RmlC-like_jellyroll"/>
</dbReference>
<evidence type="ECO:0000313" key="7">
    <source>
        <dbReference type="Proteomes" id="UP000324376"/>
    </source>
</evidence>
<dbReference type="SUPFAM" id="SSF51182">
    <property type="entry name" value="RmlC-like cupins"/>
    <property type="match status" value="1"/>
</dbReference>
<evidence type="ECO:0008006" key="8">
    <source>
        <dbReference type="Google" id="ProtNLM"/>
    </source>
</evidence>
<evidence type="ECO:0000259" key="5">
    <source>
        <dbReference type="Pfam" id="PF17954"/>
    </source>
</evidence>
<accession>A0A5S5BW44</accession>
<name>A0A5S5BW44_9FLAO</name>
<gene>
    <name evidence="6" type="ORF">BD809_1124</name>
</gene>
<comment type="cofactor">
    <cofactor evidence="2">
        <name>Fe cation</name>
        <dbReference type="ChEBI" id="CHEBI:24875"/>
    </cofactor>
    <text evidence="2">Binds 1 Fe cation per subunit.</text>
</comment>